<sequence>MFPFGIKCKKGKENVIANALSRCDALITTIEAKALGFKMLKGQYADDPRLGNCYEDHGNGAYKAFYLHEGFFFKGNRLCIPIGSIRELLLWALWDPKDLGYSEGTLLLA</sequence>
<organism evidence="1 2">
    <name type="scientific">Cardamine amara subsp. amara</name>
    <dbReference type="NCBI Taxonomy" id="228776"/>
    <lineage>
        <taxon>Eukaryota</taxon>
        <taxon>Viridiplantae</taxon>
        <taxon>Streptophyta</taxon>
        <taxon>Embryophyta</taxon>
        <taxon>Tracheophyta</taxon>
        <taxon>Spermatophyta</taxon>
        <taxon>Magnoliopsida</taxon>
        <taxon>eudicotyledons</taxon>
        <taxon>Gunneridae</taxon>
        <taxon>Pentapetalae</taxon>
        <taxon>rosids</taxon>
        <taxon>malvids</taxon>
        <taxon>Brassicales</taxon>
        <taxon>Brassicaceae</taxon>
        <taxon>Cardamineae</taxon>
        <taxon>Cardamine</taxon>
    </lineage>
</organism>
<keyword evidence="2" id="KW-1185">Reference proteome</keyword>
<reference evidence="1 2" key="1">
    <citation type="submission" date="2024-04" db="EMBL/GenBank/DDBJ databases">
        <title>Genome assembly C_amara_ONT_v2.</title>
        <authorList>
            <person name="Yant L."/>
            <person name="Moore C."/>
            <person name="Slenker M."/>
        </authorList>
    </citation>
    <scope>NUCLEOTIDE SEQUENCE [LARGE SCALE GENOMIC DNA]</scope>
    <source>
        <tissue evidence="1">Leaf</tissue>
    </source>
</reference>
<dbReference type="AlphaFoldDB" id="A0ABD1C765"/>
<dbReference type="EMBL" id="JBANAX010000031">
    <property type="protein sequence ID" value="KAL1225329.1"/>
    <property type="molecule type" value="Genomic_DNA"/>
</dbReference>
<dbReference type="Proteomes" id="UP001558713">
    <property type="component" value="Unassembled WGS sequence"/>
</dbReference>
<protein>
    <submittedName>
        <fullName evidence="1">Uncharacterized protein</fullName>
    </submittedName>
</protein>
<accession>A0ABD1C765</accession>
<evidence type="ECO:0000313" key="1">
    <source>
        <dbReference type="EMBL" id="KAL1225329.1"/>
    </source>
</evidence>
<proteinExistence type="predicted"/>
<evidence type="ECO:0000313" key="2">
    <source>
        <dbReference type="Proteomes" id="UP001558713"/>
    </source>
</evidence>
<name>A0ABD1C765_CARAN</name>
<gene>
    <name evidence="1" type="ORF">V5N11_008988</name>
</gene>
<comment type="caution">
    <text evidence="1">The sequence shown here is derived from an EMBL/GenBank/DDBJ whole genome shotgun (WGS) entry which is preliminary data.</text>
</comment>